<dbReference type="Pfam" id="PF09411">
    <property type="entry name" value="PagL"/>
    <property type="match status" value="1"/>
</dbReference>
<dbReference type="KEGG" id="sat:SYN_00668"/>
<dbReference type="SUPFAM" id="SSF56925">
    <property type="entry name" value="OMPA-like"/>
    <property type="match status" value="1"/>
</dbReference>
<dbReference type="STRING" id="56780.SYN_00668"/>
<dbReference type="OrthoDB" id="9810217at2"/>
<proteinExistence type="predicted"/>
<protein>
    <submittedName>
        <fullName evidence="2">Hypothetical exported protein</fullName>
    </submittedName>
</protein>
<reference evidence="2 3" key="1">
    <citation type="journal article" date="2007" name="Proc. Natl. Acad. Sci. U.S.A.">
        <title>The genome of Syntrophus aciditrophicus: life at the thermodynamic limit of microbial growth.</title>
        <authorList>
            <person name="McInerney M.J."/>
            <person name="Rohlin L."/>
            <person name="Mouttaki H."/>
            <person name="Kim U."/>
            <person name="Krupp R.S."/>
            <person name="Rios-Hernandez L."/>
            <person name="Sieber J."/>
            <person name="Struchtemeyer C.G."/>
            <person name="Bhattacharyya A."/>
            <person name="Campbell J.W."/>
            <person name="Gunsalus R.P."/>
        </authorList>
    </citation>
    <scope>NUCLEOTIDE SEQUENCE [LARGE SCALE GENOMIC DNA]</scope>
    <source>
        <strain evidence="2 3">SB</strain>
    </source>
</reference>
<gene>
    <name evidence="2" type="ORF">SYN_00668</name>
</gene>
<dbReference type="InParanoid" id="Q2LV50"/>
<sequence length="246" mass="27215">MNIPTNRHCTSGRTQKESWTIRSRFYFLFVIACVFWFMPFSVQAGELPTISIGDSLPMPENVSNLNESSVWIMGVGKGFRSGTHNVGVSAGVTYGVLIFGGEERHHLSLLSASYGQMISGVKGADSWYRGNWELRGEILGGMQFNSETSWLLGITPHVRYHFSTGAPWVPYADFGLGITATEIREPDLGGSFQFNLQAIIGVNYFVRDNLAVNFEGRYIHLSSAGFFEPNNGVNSIGIFLGVNTFF</sequence>
<keyword evidence="3" id="KW-1185">Reference proteome</keyword>
<dbReference type="AlphaFoldDB" id="Q2LV50"/>
<accession>Q2LV50</accession>
<dbReference type="InterPro" id="IPR018550">
    <property type="entry name" value="Lipid-A_deacylase-rel"/>
</dbReference>
<evidence type="ECO:0000313" key="2">
    <source>
        <dbReference type="EMBL" id="ABC77956.1"/>
    </source>
</evidence>
<dbReference type="EMBL" id="CP000252">
    <property type="protein sequence ID" value="ABC77956.1"/>
    <property type="molecule type" value="Genomic_DNA"/>
</dbReference>
<dbReference type="Proteomes" id="UP000001933">
    <property type="component" value="Chromosome"/>
</dbReference>
<evidence type="ECO:0000256" key="1">
    <source>
        <dbReference type="SAM" id="Phobius"/>
    </source>
</evidence>
<keyword evidence="1" id="KW-0472">Membrane</keyword>
<feature type="transmembrane region" description="Helical" evidence="1">
    <location>
        <begin position="25"/>
        <end position="42"/>
    </location>
</feature>
<name>Q2LV50_SYNAS</name>
<dbReference type="InterPro" id="IPR011250">
    <property type="entry name" value="OMP/PagP_B-barrel"/>
</dbReference>
<dbReference type="HOGENOM" id="CLU_1128604_0_0_7"/>
<keyword evidence="1" id="KW-1133">Transmembrane helix</keyword>
<dbReference type="Gene3D" id="2.40.160.20">
    <property type="match status" value="1"/>
</dbReference>
<evidence type="ECO:0000313" key="3">
    <source>
        <dbReference type="Proteomes" id="UP000001933"/>
    </source>
</evidence>
<organism evidence="2 3">
    <name type="scientific">Syntrophus aciditrophicus (strain SB)</name>
    <dbReference type="NCBI Taxonomy" id="56780"/>
    <lineage>
        <taxon>Bacteria</taxon>
        <taxon>Pseudomonadati</taxon>
        <taxon>Thermodesulfobacteriota</taxon>
        <taxon>Syntrophia</taxon>
        <taxon>Syntrophales</taxon>
        <taxon>Syntrophaceae</taxon>
        <taxon>Syntrophus</taxon>
    </lineage>
</organism>
<dbReference type="RefSeq" id="WP_011417977.1">
    <property type="nucleotide sequence ID" value="NC_007759.1"/>
</dbReference>
<dbReference type="eggNOG" id="COG3637">
    <property type="taxonomic scope" value="Bacteria"/>
</dbReference>
<keyword evidence="1" id="KW-0812">Transmembrane</keyword>